<dbReference type="Gene3D" id="3.40.50.150">
    <property type="entry name" value="Vaccinia Virus protein VP39"/>
    <property type="match status" value="1"/>
</dbReference>
<proteinExistence type="predicted"/>
<feature type="non-terminal residue" evidence="1">
    <location>
        <position position="471"/>
    </location>
</feature>
<reference evidence="1 2" key="1">
    <citation type="submission" date="2021-06" db="EMBL/GenBank/DDBJ databases">
        <authorList>
            <person name="Kallberg Y."/>
            <person name="Tangrot J."/>
            <person name="Rosling A."/>
        </authorList>
    </citation>
    <scope>NUCLEOTIDE SEQUENCE [LARGE SCALE GENOMIC DNA]</scope>
    <source>
        <strain evidence="1 2">120-4 pot B 10/14</strain>
    </source>
</reference>
<protein>
    <submittedName>
        <fullName evidence="1">30088_t:CDS:1</fullName>
    </submittedName>
</protein>
<evidence type="ECO:0000313" key="1">
    <source>
        <dbReference type="EMBL" id="CAG8741878.1"/>
    </source>
</evidence>
<dbReference type="Proteomes" id="UP000789901">
    <property type="component" value="Unassembled WGS sequence"/>
</dbReference>
<comment type="caution">
    <text evidence="1">The sequence shown here is derived from an EMBL/GenBank/DDBJ whole genome shotgun (WGS) entry which is preliminary data.</text>
</comment>
<sequence length="471" mass="54816">MDTYPTGPAIHTGILHLPTFRHWEGQFTTKHVNPFLRKFKFKPTSTLITPERFHFVIPFHMPSRYLPLIESDEHEEYSTLPNDHVYTPNKTHNERFIIPQDKANECIKIINDITALQNKKAMDMNADIGPIDFDIDKILIGDVRNNFKQYDIIISNPWFGSDKAYRKDAQAAMKHVYTQAPIQYHMNTKAGFDAITPHFPDFTYTIIHSFEFSLPQEYAFQTEQEKTITVVLYQSIFKSYKLLALPAINTDGQLEDIQDTLDHFWSFYLNSPDQSWNLDPTKDISEYYDDKTILEINMHIITSYIRDHSNSDLTKLGIMLNKRRLNDSAVNALVKEWLPIEDPNNPNRSAIAKFLDESYKHFLRIFGKPIVYINNILSVLGILLSKAWDFSKDVALYILDVGSAVIDYIFQQNYSTHIKAVWAATNLKKTFYSSRYNQLIELIAFSTSEIRKDPASKLRLFINDLNNYNKL</sequence>
<gene>
    <name evidence="1" type="ORF">GMARGA_LOCUS15468</name>
</gene>
<name>A0ABN7V838_GIGMA</name>
<evidence type="ECO:0000313" key="2">
    <source>
        <dbReference type="Proteomes" id="UP000789901"/>
    </source>
</evidence>
<accession>A0ABN7V838</accession>
<dbReference type="EMBL" id="CAJVQB010010668">
    <property type="protein sequence ID" value="CAG8741878.1"/>
    <property type="molecule type" value="Genomic_DNA"/>
</dbReference>
<organism evidence="1 2">
    <name type="scientific">Gigaspora margarita</name>
    <dbReference type="NCBI Taxonomy" id="4874"/>
    <lineage>
        <taxon>Eukaryota</taxon>
        <taxon>Fungi</taxon>
        <taxon>Fungi incertae sedis</taxon>
        <taxon>Mucoromycota</taxon>
        <taxon>Glomeromycotina</taxon>
        <taxon>Glomeromycetes</taxon>
        <taxon>Diversisporales</taxon>
        <taxon>Gigasporaceae</taxon>
        <taxon>Gigaspora</taxon>
    </lineage>
</organism>
<keyword evidence="2" id="KW-1185">Reference proteome</keyword>
<dbReference type="InterPro" id="IPR029063">
    <property type="entry name" value="SAM-dependent_MTases_sf"/>
</dbReference>